<dbReference type="RefSeq" id="WP_091490912.1">
    <property type="nucleotide sequence ID" value="NZ_LT629692.1"/>
</dbReference>
<dbReference type="AlphaFoldDB" id="A0A1G8B513"/>
<keyword evidence="1" id="KW-0472">Membrane</keyword>
<keyword evidence="1" id="KW-0812">Transmembrane</keyword>
<evidence type="ECO:0000256" key="1">
    <source>
        <dbReference type="SAM" id="Phobius"/>
    </source>
</evidence>
<reference evidence="3 4" key="1">
    <citation type="submission" date="2016-10" db="EMBL/GenBank/DDBJ databases">
        <authorList>
            <person name="de Groot N.N."/>
        </authorList>
    </citation>
    <scope>NUCLEOTIDE SEQUENCE [LARGE SCALE GENOMIC DNA]</scope>
    <source>
        <strain evidence="3 4">DSM 23142</strain>
    </source>
</reference>
<evidence type="ECO:0000313" key="4">
    <source>
        <dbReference type="Proteomes" id="UP000199009"/>
    </source>
</evidence>
<feature type="domain" description="PH" evidence="2">
    <location>
        <begin position="43"/>
        <end position="148"/>
    </location>
</feature>
<dbReference type="Proteomes" id="UP000199009">
    <property type="component" value="Chromosome I"/>
</dbReference>
<gene>
    <name evidence="3" type="ORF">SAMN04489810_2597</name>
</gene>
<evidence type="ECO:0000259" key="2">
    <source>
        <dbReference type="Pfam" id="PF25362"/>
    </source>
</evidence>
<protein>
    <recommendedName>
        <fullName evidence="2">PH domain-containing protein</fullName>
    </recommendedName>
</protein>
<proteinExistence type="predicted"/>
<dbReference type="InterPro" id="IPR057446">
    <property type="entry name" value="PH_bac"/>
</dbReference>
<organism evidence="3 4">
    <name type="scientific">Microbacterium pygmaeum</name>
    <dbReference type="NCBI Taxonomy" id="370764"/>
    <lineage>
        <taxon>Bacteria</taxon>
        <taxon>Bacillati</taxon>
        <taxon>Actinomycetota</taxon>
        <taxon>Actinomycetes</taxon>
        <taxon>Micrococcales</taxon>
        <taxon>Microbacteriaceae</taxon>
        <taxon>Microbacterium</taxon>
    </lineage>
</organism>
<accession>A0A1G8B513</accession>
<name>A0A1G8B513_9MICO</name>
<feature type="transmembrane region" description="Helical" evidence="1">
    <location>
        <begin position="6"/>
        <end position="26"/>
    </location>
</feature>
<sequence>MTREMLLAIMIAIVVALIALAVWAWLRRTRRDAGLPAPYAELPPDTEVLSTWDALYVATTRHGQPLERLAMRGLGFRSRVGISVTTAGVALDLTGQPRMLIARDRIQSVGLATVAIDRVVERDGLVKLSWRPDDSTVVDTYFRAQTGSSRSLADAIGIILTPSTGTDA</sequence>
<keyword evidence="1" id="KW-1133">Transmembrane helix</keyword>
<evidence type="ECO:0000313" key="3">
    <source>
        <dbReference type="EMBL" id="SDH28231.1"/>
    </source>
</evidence>
<dbReference type="OrthoDB" id="3826692at2"/>
<dbReference type="EMBL" id="LT629692">
    <property type="protein sequence ID" value="SDH28231.1"/>
    <property type="molecule type" value="Genomic_DNA"/>
</dbReference>
<dbReference type="STRING" id="370764.SAMN04489810_2597"/>
<keyword evidence="4" id="KW-1185">Reference proteome</keyword>
<dbReference type="Pfam" id="PF25362">
    <property type="entry name" value="bPH_11"/>
    <property type="match status" value="1"/>
</dbReference>